<dbReference type="AlphaFoldDB" id="A0ABD2YSJ1"/>
<accession>A0ABD2YSJ1</accession>
<keyword evidence="3" id="KW-1185">Reference proteome</keyword>
<proteinExistence type="predicted"/>
<dbReference type="InterPro" id="IPR019557">
    <property type="entry name" value="AminoTfrase-like_pln_mobile"/>
</dbReference>
<gene>
    <name evidence="2" type="ORF">ACH5RR_027904</name>
</gene>
<feature type="domain" description="Aminotransferase-like plant mobile" evidence="1">
    <location>
        <begin position="100"/>
        <end position="467"/>
    </location>
</feature>
<evidence type="ECO:0000313" key="2">
    <source>
        <dbReference type="EMBL" id="KAL3508503.1"/>
    </source>
</evidence>
<evidence type="ECO:0000259" key="1">
    <source>
        <dbReference type="Pfam" id="PF10536"/>
    </source>
</evidence>
<name>A0ABD2YSJ1_9GENT</name>
<dbReference type="PROSITE" id="PS00018">
    <property type="entry name" value="EF_HAND_1"/>
    <property type="match status" value="1"/>
</dbReference>
<dbReference type="InterPro" id="IPR044824">
    <property type="entry name" value="MAIN-like"/>
</dbReference>
<dbReference type="PANTHER" id="PTHR46033">
    <property type="entry name" value="PROTEIN MAIN-LIKE 2"/>
    <property type="match status" value="1"/>
</dbReference>
<dbReference type="Pfam" id="PF10536">
    <property type="entry name" value="PMD"/>
    <property type="match status" value="1"/>
</dbReference>
<dbReference type="InterPro" id="IPR018247">
    <property type="entry name" value="EF_Hand_1_Ca_BS"/>
</dbReference>
<dbReference type="EMBL" id="JBJUIK010000012">
    <property type="protein sequence ID" value="KAL3508503.1"/>
    <property type="molecule type" value="Genomic_DNA"/>
</dbReference>
<reference evidence="2 3" key="1">
    <citation type="submission" date="2024-11" db="EMBL/GenBank/DDBJ databases">
        <title>A near-complete genome assembly of Cinchona calisaya.</title>
        <authorList>
            <person name="Lian D.C."/>
            <person name="Zhao X.W."/>
            <person name="Wei L."/>
        </authorList>
    </citation>
    <scope>NUCLEOTIDE SEQUENCE [LARGE SCALE GENOMIC DNA]</scope>
    <source>
        <tissue evidence="2">Nenye</tissue>
    </source>
</reference>
<dbReference type="PANTHER" id="PTHR46033:SF80">
    <property type="entry name" value="PROTEIN MAIN-LIKE 2-LIKE"/>
    <property type="match status" value="1"/>
</dbReference>
<dbReference type="Proteomes" id="UP001630127">
    <property type="component" value="Unassembled WGS sequence"/>
</dbReference>
<protein>
    <recommendedName>
        <fullName evidence="1">Aminotransferase-like plant mobile domain-containing protein</fullName>
    </recommendedName>
</protein>
<organism evidence="2 3">
    <name type="scientific">Cinchona calisaya</name>
    <dbReference type="NCBI Taxonomy" id="153742"/>
    <lineage>
        <taxon>Eukaryota</taxon>
        <taxon>Viridiplantae</taxon>
        <taxon>Streptophyta</taxon>
        <taxon>Embryophyta</taxon>
        <taxon>Tracheophyta</taxon>
        <taxon>Spermatophyta</taxon>
        <taxon>Magnoliopsida</taxon>
        <taxon>eudicotyledons</taxon>
        <taxon>Gunneridae</taxon>
        <taxon>Pentapetalae</taxon>
        <taxon>asterids</taxon>
        <taxon>lamiids</taxon>
        <taxon>Gentianales</taxon>
        <taxon>Rubiaceae</taxon>
        <taxon>Cinchonoideae</taxon>
        <taxon>Cinchoneae</taxon>
        <taxon>Cinchona</taxon>
    </lineage>
</organism>
<comment type="caution">
    <text evidence="2">The sequence shown here is derived from an EMBL/GenBank/DDBJ whole genome shotgun (WGS) entry which is preliminary data.</text>
</comment>
<evidence type="ECO:0000313" key="3">
    <source>
        <dbReference type="Proteomes" id="UP001630127"/>
    </source>
</evidence>
<sequence>MDEQLADDTLMEERMELMVPPSGGKSTLRTAYFLKPARASIQENLSSTSLPSNLNIPVSKKNTLKVLFAGWKKWRSSQTGWKKWVDQLRPLYEDTWKKAGIFEAILASTYQTLRDNNLIMNLAEKWCLETNTFLFSWGEATITLEDVMVLGGYSVLGDFIISSPHRSKDILRMQQKLTAIHCTISQSRGQYARDCAWMQHFMGSGEKLEHEAFLALWLSRFVFSTFYDTVRKDVFHIAISLSKGIPIALAPAVLASIYRDMGLLKKSLMAFNKLGNCSKSGGNDIDESKVILSAPLHLVQLWAWERFLSLRPEPNPVEYGEPRIARWQKLKKLNVENVREALDSAGEDFQWRPYTMKVKNLNFVKFYKENQEFVLVDSCMDFEVESWIRCLRISDLVGIGCIEQYLPHRVAMQFGLDQDVPGFVKITNDPTPESAWSNYNRPLRDARLYIPARLFESDVTKRYSEWWDKLKAVEQENAPRNFVLPGFPSEFHEVQQVDDDDDDDEITLEELMSKRKWTHRNDEIGASGGPKIRLLSQILVSEDKVGAVKPTQSVTSSVRSEDENLGRVPEKSTMNIASPANGKDRLVSIDKNEEESYKYGNVVKQLEVKTKTADDGSVAAGVEKTTRALPKRLYKEDELKKLKARISYLDRIVSGLKTAKCGLRN</sequence>